<protein>
    <submittedName>
        <fullName evidence="1">Uncharacterized protein</fullName>
    </submittedName>
</protein>
<organism evidence="1 2">
    <name type="scientific">Paramecium sonneborni</name>
    <dbReference type="NCBI Taxonomy" id="65129"/>
    <lineage>
        <taxon>Eukaryota</taxon>
        <taxon>Sar</taxon>
        <taxon>Alveolata</taxon>
        <taxon>Ciliophora</taxon>
        <taxon>Intramacronucleata</taxon>
        <taxon>Oligohymenophorea</taxon>
        <taxon>Peniculida</taxon>
        <taxon>Parameciidae</taxon>
        <taxon>Paramecium</taxon>
    </lineage>
</organism>
<accession>A0A8S1KCM8</accession>
<gene>
    <name evidence="1" type="ORF">PSON_ATCC_30995.1.T0050028</name>
</gene>
<dbReference type="EMBL" id="CAJJDN010000005">
    <property type="protein sequence ID" value="CAD8050462.1"/>
    <property type="molecule type" value="Genomic_DNA"/>
</dbReference>
<comment type="caution">
    <text evidence="1">The sequence shown here is derived from an EMBL/GenBank/DDBJ whole genome shotgun (WGS) entry which is preliminary data.</text>
</comment>
<proteinExistence type="predicted"/>
<keyword evidence="2" id="KW-1185">Reference proteome</keyword>
<evidence type="ECO:0000313" key="2">
    <source>
        <dbReference type="Proteomes" id="UP000692954"/>
    </source>
</evidence>
<dbReference type="Proteomes" id="UP000692954">
    <property type="component" value="Unassembled WGS sequence"/>
</dbReference>
<dbReference type="AlphaFoldDB" id="A0A8S1KCM8"/>
<name>A0A8S1KCM8_9CILI</name>
<sequence>MLYMNKHNFTNIILKLSNQLRSIFNRNWISLKLFRLLRQILQIFIITQVQKNNYILKSIKILIFITYQQITIMAQKQGHNTLYQQNRYKLGNYNYRYELKEEIDNFSQEFIMKIIWQQIKSPEEHIKQLFEQYLNLSLVQTQDTPNEKQLVYIPGFIYFEQ</sequence>
<reference evidence="1" key="1">
    <citation type="submission" date="2021-01" db="EMBL/GenBank/DDBJ databases">
        <authorList>
            <consortium name="Genoscope - CEA"/>
            <person name="William W."/>
        </authorList>
    </citation>
    <scope>NUCLEOTIDE SEQUENCE</scope>
</reference>
<evidence type="ECO:0000313" key="1">
    <source>
        <dbReference type="EMBL" id="CAD8050462.1"/>
    </source>
</evidence>